<dbReference type="PANTHER" id="PTHR23024:SF113">
    <property type="entry name" value="CARBOXYLESTERASE 8-RELATED"/>
    <property type="match status" value="1"/>
</dbReference>
<gene>
    <name evidence="2" type="ORF">SELMODRAFT_443106</name>
</gene>
<evidence type="ECO:0000259" key="1">
    <source>
        <dbReference type="Pfam" id="PF07859"/>
    </source>
</evidence>
<dbReference type="InParanoid" id="D8RYH4"/>
<protein>
    <recommendedName>
        <fullName evidence="1">Alpha/beta hydrolase fold-3 domain-containing protein</fullName>
    </recommendedName>
</protein>
<reference evidence="2 3" key="1">
    <citation type="journal article" date="2011" name="Science">
        <title>The Selaginella genome identifies genetic changes associated with the evolution of vascular plants.</title>
        <authorList>
            <person name="Banks J.A."/>
            <person name="Nishiyama T."/>
            <person name="Hasebe M."/>
            <person name="Bowman J.L."/>
            <person name="Gribskov M."/>
            <person name="dePamphilis C."/>
            <person name="Albert V.A."/>
            <person name="Aono N."/>
            <person name="Aoyama T."/>
            <person name="Ambrose B.A."/>
            <person name="Ashton N.W."/>
            <person name="Axtell M.J."/>
            <person name="Barker E."/>
            <person name="Barker M.S."/>
            <person name="Bennetzen J.L."/>
            <person name="Bonawitz N.D."/>
            <person name="Chapple C."/>
            <person name="Cheng C."/>
            <person name="Correa L.G."/>
            <person name="Dacre M."/>
            <person name="DeBarry J."/>
            <person name="Dreyer I."/>
            <person name="Elias M."/>
            <person name="Engstrom E.M."/>
            <person name="Estelle M."/>
            <person name="Feng L."/>
            <person name="Finet C."/>
            <person name="Floyd S.K."/>
            <person name="Frommer W.B."/>
            <person name="Fujita T."/>
            <person name="Gramzow L."/>
            <person name="Gutensohn M."/>
            <person name="Harholt J."/>
            <person name="Hattori M."/>
            <person name="Heyl A."/>
            <person name="Hirai T."/>
            <person name="Hiwatashi Y."/>
            <person name="Ishikawa M."/>
            <person name="Iwata M."/>
            <person name="Karol K.G."/>
            <person name="Koehler B."/>
            <person name="Kolukisaoglu U."/>
            <person name="Kubo M."/>
            <person name="Kurata T."/>
            <person name="Lalonde S."/>
            <person name="Li K."/>
            <person name="Li Y."/>
            <person name="Litt A."/>
            <person name="Lyons E."/>
            <person name="Manning G."/>
            <person name="Maruyama T."/>
            <person name="Michael T.P."/>
            <person name="Mikami K."/>
            <person name="Miyazaki S."/>
            <person name="Morinaga S."/>
            <person name="Murata T."/>
            <person name="Mueller-Roeber B."/>
            <person name="Nelson D.R."/>
            <person name="Obara M."/>
            <person name="Oguri Y."/>
            <person name="Olmstead R.G."/>
            <person name="Onodera N."/>
            <person name="Petersen B.L."/>
            <person name="Pils B."/>
            <person name="Prigge M."/>
            <person name="Rensing S.A."/>
            <person name="Riano-Pachon D.M."/>
            <person name="Roberts A.W."/>
            <person name="Sato Y."/>
            <person name="Scheller H.V."/>
            <person name="Schulz B."/>
            <person name="Schulz C."/>
            <person name="Shakirov E.V."/>
            <person name="Shibagaki N."/>
            <person name="Shinohara N."/>
            <person name="Shippen D.E."/>
            <person name="Soerensen I."/>
            <person name="Sotooka R."/>
            <person name="Sugimoto N."/>
            <person name="Sugita M."/>
            <person name="Sumikawa N."/>
            <person name="Tanurdzic M."/>
            <person name="Theissen G."/>
            <person name="Ulvskov P."/>
            <person name="Wakazuki S."/>
            <person name="Weng J.K."/>
            <person name="Willats W.W."/>
            <person name="Wipf D."/>
            <person name="Wolf P.G."/>
            <person name="Yang L."/>
            <person name="Zimmer A.D."/>
            <person name="Zhu Q."/>
            <person name="Mitros T."/>
            <person name="Hellsten U."/>
            <person name="Loque D."/>
            <person name="Otillar R."/>
            <person name="Salamov A."/>
            <person name="Schmutz J."/>
            <person name="Shapiro H."/>
            <person name="Lindquist E."/>
            <person name="Lucas S."/>
            <person name="Rokhsar D."/>
            <person name="Grigoriev I.V."/>
        </authorList>
    </citation>
    <scope>NUCLEOTIDE SEQUENCE [LARGE SCALE GENOMIC DNA]</scope>
</reference>
<dbReference type="InterPro" id="IPR013094">
    <property type="entry name" value="AB_hydrolase_3"/>
</dbReference>
<dbReference type="Pfam" id="PF07859">
    <property type="entry name" value="Abhydrolase_3"/>
    <property type="match status" value="1"/>
</dbReference>
<dbReference type="eggNOG" id="KOG1515">
    <property type="taxonomic scope" value="Eukaryota"/>
</dbReference>
<dbReference type="Proteomes" id="UP000001514">
    <property type="component" value="Unassembled WGS sequence"/>
</dbReference>
<dbReference type="FunCoup" id="D8RYH4">
    <property type="interactions" value="535"/>
</dbReference>
<evidence type="ECO:0000313" key="2">
    <source>
        <dbReference type="EMBL" id="EFJ23101.1"/>
    </source>
</evidence>
<dbReference type="GO" id="GO:0016787">
    <property type="term" value="F:hydrolase activity"/>
    <property type="evidence" value="ECO:0007669"/>
    <property type="project" value="InterPro"/>
</dbReference>
<proteinExistence type="predicted"/>
<sequence>MGDEERKSSGKQIEGFVFAEDGSYVRTPPPTGPAGFFEEVPANPSFIDGVASRDVILDKDRGLWVRVFRPEELENRSTLPIVIFYHGGGFIYLSAANAIVHRFCEALSRKLGAIVVSVNYRLAPEHRLPAAYDDGYDALKWVRGIAKSSSDQDAFAHADFSKIFVMGDSAGGNLAARVALRAAQDGIPLAGQILLQPFYGGTSRTESELKLGSSNPMITLDTTDFCWLATLPEGAADRDHPFCNPTLEFPGDLARLGAGELPRALVVVGGKDLLYDRQVEFARILEDAGNAVKLIDYENASHGFYAVGDASCQEYVLVLDEIASFLRE</sequence>
<dbReference type="STRING" id="88036.D8RYH4"/>
<dbReference type="InterPro" id="IPR050466">
    <property type="entry name" value="Carboxylest/Gibb_receptor"/>
</dbReference>
<dbReference type="OrthoDB" id="408631at2759"/>
<dbReference type="EMBL" id="GL377594">
    <property type="protein sequence ID" value="EFJ23101.1"/>
    <property type="molecule type" value="Genomic_DNA"/>
</dbReference>
<dbReference type="Gramene" id="EFJ23101">
    <property type="protein sequence ID" value="EFJ23101"/>
    <property type="gene ID" value="SELMODRAFT_443106"/>
</dbReference>
<name>D8RYH4_SELML</name>
<dbReference type="InterPro" id="IPR029058">
    <property type="entry name" value="AB_hydrolase_fold"/>
</dbReference>
<dbReference type="Gene3D" id="3.40.50.1820">
    <property type="entry name" value="alpha/beta hydrolase"/>
    <property type="match status" value="1"/>
</dbReference>
<evidence type="ECO:0000313" key="3">
    <source>
        <dbReference type="Proteomes" id="UP000001514"/>
    </source>
</evidence>
<feature type="domain" description="Alpha/beta hydrolase fold-3" evidence="1">
    <location>
        <begin position="82"/>
        <end position="305"/>
    </location>
</feature>
<accession>D8RYH4</accession>
<organism evidence="3">
    <name type="scientific">Selaginella moellendorffii</name>
    <name type="common">Spikemoss</name>
    <dbReference type="NCBI Taxonomy" id="88036"/>
    <lineage>
        <taxon>Eukaryota</taxon>
        <taxon>Viridiplantae</taxon>
        <taxon>Streptophyta</taxon>
        <taxon>Embryophyta</taxon>
        <taxon>Tracheophyta</taxon>
        <taxon>Lycopodiopsida</taxon>
        <taxon>Selaginellales</taxon>
        <taxon>Selaginellaceae</taxon>
        <taxon>Selaginella</taxon>
    </lineage>
</organism>
<dbReference type="SUPFAM" id="SSF53474">
    <property type="entry name" value="alpha/beta-Hydrolases"/>
    <property type="match status" value="1"/>
</dbReference>
<keyword evidence="3" id="KW-1185">Reference proteome</keyword>
<dbReference type="HOGENOM" id="CLU_012494_22_1_1"/>
<dbReference type="KEGG" id="smo:SELMODRAFT_443106"/>
<dbReference type="AlphaFoldDB" id="D8RYH4"/>
<dbReference type="OMA" id="NCEEARW"/>
<dbReference type="PANTHER" id="PTHR23024">
    <property type="entry name" value="ARYLACETAMIDE DEACETYLASE"/>
    <property type="match status" value="1"/>
</dbReference>